<name>A0A0A8YN69_ARUDO</name>
<reference evidence="1" key="2">
    <citation type="journal article" date="2015" name="Data Brief">
        <title>Shoot transcriptome of the giant reed, Arundo donax.</title>
        <authorList>
            <person name="Barrero R.A."/>
            <person name="Guerrero F.D."/>
            <person name="Moolhuijzen P."/>
            <person name="Goolsby J.A."/>
            <person name="Tidwell J."/>
            <person name="Bellgard S.E."/>
            <person name="Bellgard M.I."/>
        </authorList>
    </citation>
    <scope>NUCLEOTIDE SEQUENCE</scope>
    <source>
        <tissue evidence="1">Shoot tissue taken approximately 20 cm above the soil surface</tissue>
    </source>
</reference>
<protein>
    <submittedName>
        <fullName evidence="1">Uncharacterized protein</fullName>
    </submittedName>
</protein>
<reference evidence="1" key="1">
    <citation type="submission" date="2014-09" db="EMBL/GenBank/DDBJ databases">
        <authorList>
            <person name="Magalhaes I.L.F."/>
            <person name="Oliveira U."/>
            <person name="Santos F.R."/>
            <person name="Vidigal T.H.D.A."/>
            <person name="Brescovit A.D."/>
            <person name="Santos A.J."/>
        </authorList>
    </citation>
    <scope>NUCLEOTIDE SEQUENCE</scope>
    <source>
        <tissue evidence="1">Shoot tissue taken approximately 20 cm above the soil surface</tissue>
    </source>
</reference>
<organism evidence="1">
    <name type="scientific">Arundo donax</name>
    <name type="common">Giant reed</name>
    <name type="synonym">Donax arundinaceus</name>
    <dbReference type="NCBI Taxonomy" id="35708"/>
    <lineage>
        <taxon>Eukaryota</taxon>
        <taxon>Viridiplantae</taxon>
        <taxon>Streptophyta</taxon>
        <taxon>Embryophyta</taxon>
        <taxon>Tracheophyta</taxon>
        <taxon>Spermatophyta</taxon>
        <taxon>Magnoliopsida</taxon>
        <taxon>Liliopsida</taxon>
        <taxon>Poales</taxon>
        <taxon>Poaceae</taxon>
        <taxon>PACMAD clade</taxon>
        <taxon>Arundinoideae</taxon>
        <taxon>Arundineae</taxon>
        <taxon>Arundo</taxon>
    </lineage>
</organism>
<proteinExistence type="predicted"/>
<accession>A0A0A8YN69</accession>
<dbReference type="EMBL" id="GBRH01270807">
    <property type="protein sequence ID" value="JAD27088.1"/>
    <property type="molecule type" value="Transcribed_RNA"/>
</dbReference>
<dbReference type="AlphaFoldDB" id="A0A0A8YN69"/>
<evidence type="ECO:0000313" key="1">
    <source>
        <dbReference type="EMBL" id="JAD27088.1"/>
    </source>
</evidence>
<sequence length="65" mass="7519">MILATATERLDAKHSVFHKTDTRYDGKQYTGLHPDVVCQRFFCGTGLMECIVPFQKERKKKVKDT</sequence>